<keyword evidence="8" id="KW-1185">Reference proteome</keyword>
<keyword evidence="2" id="KW-0677">Repeat</keyword>
<feature type="compositionally biased region" description="Polar residues" evidence="5">
    <location>
        <begin position="352"/>
        <end position="363"/>
    </location>
</feature>
<evidence type="ECO:0000313" key="8">
    <source>
        <dbReference type="Proteomes" id="UP001182556"/>
    </source>
</evidence>
<dbReference type="EMBL" id="JAODAN010000002">
    <property type="protein sequence ID" value="KAK1926437.1"/>
    <property type="molecule type" value="Genomic_DNA"/>
</dbReference>
<gene>
    <name evidence="7" type="ORF">DB88DRAFT_166043</name>
</gene>
<feature type="compositionally biased region" description="Acidic residues" evidence="5">
    <location>
        <begin position="265"/>
        <end position="283"/>
    </location>
</feature>
<dbReference type="SUPFAM" id="SSF50978">
    <property type="entry name" value="WD40 repeat-like"/>
    <property type="match status" value="1"/>
</dbReference>
<evidence type="ECO:0000256" key="4">
    <source>
        <dbReference type="PROSITE-ProRule" id="PRU00221"/>
    </source>
</evidence>
<dbReference type="AlphaFoldDB" id="A0AAD9L8E9"/>
<dbReference type="Proteomes" id="UP001182556">
    <property type="component" value="Unassembled WGS sequence"/>
</dbReference>
<dbReference type="InterPro" id="IPR015943">
    <property type="entry name" value="WD40/YVTN_repeat-like_dom_sf"/>
</dbReference>
<feature type="compositionally biased region" description="Basic and acidic residues" evidence="5">
    <location>
        <begin position="250"/>
        <end position="263"/>
    </location>
</feature>
<evidence type="ECO:0000256" key="2">
    <source>
        <dbReference type="ARBA" id="ARBA00022737"/>
    </source>
</evidence>
<reference evidence="7" key="1">
    <citation type="submission" date="2023-02" db="EMBL/GenBank/DDBJ databases">
        <title>Identification and recombinant expression of a fungal hydrolase from Papiliotrema laurentii that hydrolyzes apple cutin and clears colloidal polyester polyurethane.</title>
        <authorList>
            <consortium name="DOE Joint Genome Institute"/>
            <person name="Roman V.A."/>
            <person name="Bojanowski C."/>
            <person name="Crable B.R."/>
            <person name="Wagner D.N."/>
            <person name="Hung C.S."/>
            <person name="Nadeau L.J."/>
            <person name="Schratz L."/>
            <person name="Haridas S."/>
            <person name="Pangilinan J."/>
            <person name="Lipzen A."/>
            <person name="Na H."/>
            <person name="Yan M."/>
            <person name="Ng V."/>
            <person name="Grigoriev I.V."/>
            <person name="Spatafora J.W."/>
            <person name="Barlow D."/>
            <person name="Biffinger J."/>
            <person name="Kelley-Loughnane N."/>
            <person name="Varaljay V.A."/>
            <person name="Crookes-Goodson W.J."/>
        </authorList>
    </citation>
    <scope>NUCLEOTIDE SEQUENCE</scope>
    <source>
        <strain evidence="7">5307AH</strain>
    </source>
</reference>
<dbReference type="InterPro" id="IPR040132">
    <property type="entry name" value="Tex1/THOC3"/>
</dbReference>
<feature type="region of interest" description="Disordered" evidence="5">
    <location>
        <begin position="243"/>
        <end position="387"/>
    </location>
</feature>
<name>A0AAD9L8E9_PAPLA</name>
<dbReference type="SMART" id="SM00320">
    <property type="entry name" value="WD40"/>
    <property type="match status" value="6"/>
</dbReference>
<evidence type="ECO:0000259" key="6">
    <source>
        <dbReference type="Pfam" id="PF12894"/>
    </source>
</evidence>
<evidence type="ECO:0000256" key="3">
    <source>
        <dbReference type="ARBA" id="ARBA00046343"/>
    </source>
</evidence>
<comment type="caution">
    <text evidence="7">The sequence shown here is derived from an EMBL/GenBank/DDBJ whole genome shotgun (WGS) entry which is preliminary data.</text>
</comment>
<dbReference type="PANTHER" id="PTHR22839">
    <property type="entry name" value="THO COMPLEX SUBUNIT 3 THO3"/>
    <property type="match status" value="1"/>
</dbReference>
<evidence type="ECO:0000313" key="7">
    <source>
        <dbReference type="EMBL" id="KAK1926437.1"/>
    </source>
</evidence>
<feature type="domain" description="Anaphase-promoting complex subunit 4-like WD40" evidence="6">
    <location>
        <begin position="448"/>
        <end position="499"/>
    </location>
</feature>
<dbReference type="PROSITE" id="PS50082">
    <property type="entry name" value="WD_REPEATS_2"/>
    <property type="match status" value="1"/>
</dbReference>
<proteinExistence type="inferred from homology"/>
<feature type="repeat" description="WD" evidence="4">
    <location>
        <begin position="36"/>
        <end position="77"/>
    </location>
</feature>
<dbReference type="InterPro" id="IPR036322">
    <property type="entry name" value="WD40_repeat_dom_sf"/>
</dbReference>
<evidence type="ECO:0000256" key="1">
    <source>
        <dbReference type="ARBA" id="ARBA00022574"/>
    </source>
</evidence>
<accession>A0AAD9L8E9</accession>
<comment type="similarity">
    <text evidence="3">Belongs to the THOC3 family.</text>
</comment>
<protein>
    <submittedName>
        <fullName evidence="7">WD40-repeat-containing domain protein</fullName>
    </submittedName>
</protein>
<evidence type="ECO:0000256" key="5">
    <source>
        <dbReference type="SAM" id="MobiDB-lite"/>
    </source>
</evidence>
<organism evidence="7 8">
    <name type="scientific">Papiliotrema laurentii</name>
    <name type="common">Cryptococcus laurentii</name>
    <dbReference type="NCBI Taxonomy" id="5418"/>
    <lineage>
        <taxon>Eukaryota</taxon>
        <taxon>Fungi</taxon>
        <taxon>Dikarya</taxon>
        <taxon>Basidiomycota</taxon>
        <taxon>Agaricomycotina</taxon>
        <taxon>Tremellomycetes</taxon>
        <taxon>Tremellales</taxon>
        <taxon>Rhynchogastremaceae</taxon>
        <taxon>Papiliotrema</taxon>
    </lineage>
</organism>
<dbReference type="InterPro" id="IPR024977">
    <property type="entry name" value="Apc4-like_WD40_dom"/>
</dbReference>
<sequence length="524" mass="56717">MTEEIPKAWRSDHFEQYSFPARGLQKPVFPKASTSISGAGKSVRSIAWSCDGRRVAAGTELKGLRVWNVQSTVEANSSFALPDSSSKPSPHNGHVALAFSPVDPNLLVSGCKSAAAGGCIVIWDLAKPRDFVKKFQIAGDVLHIAFHPSGRQFAVVCPRSRRDEVYFYHLVDVGGTDVWEQRDDVMLGGLGSEVGYDEINSLRFHPNGRFVMYVSNAGTINAWEYPEVPLPASPEINDRAALDEDAQEGETSRPRTPRDRTPEQQENENGDVDMEAAGEEGSEDVDKVKGEEGLNGQDAETVEGPADGLDEGQEPTHDRGTAAKESTAESTVTSPTKHAAPDQDVVMEENKPSTALDSVAPTRQPSPAPVPAAESDKAAAVDATAADGPKKKAKQLVRYKSQYCGNSILLGFNLDPQGRFVATGGGDCRAVTYHMEDWLPFRAYAVATGTIRHVAFSPDGELLALGGDSNSDIYIVSVFSGEVVGQYKVNAMVVSLAWHPKKNWLAWATLSKANIPLWYFVKQE</sequence>
<dbReference type="Gene3D" id="2.130.10.10">
    <property type="entry name" value="YVTN repeat-like/Quinoprotein amine dehydrogenase"/>
    <property type="match status" value="2"/>
</dbReference>
<dbReference type="GO" id="GO:0000445">
    <property type="term" value="C:THO complex part of transcription export complex"/>
    <property type="evidence" value="ECO:0007669"/>
    <property type="project" value="TreeGrafter"/>
</dbReference>
<dbReference type="GO" id="GO:0006406">
    <property type="term" value="P:mRNA export from nucleus"/>
    <property type="evidence" value="ECO:0007669"/>
    <property type="project" value="InterPro"/>
</dbReference>
<dbReference type="InterPro" id="IPR001680">
    <property type="entry name" value="WD40_rpt"/>
</dbReference>
<dbReference type="Pfam" id="PF12894">
    <property type="entry name" value="ANAPC4_WD40"/>
    <property type="match status" value="1"/>
</dbReference>
<dbReference type="PANTHER" id="PTHR22839:SF0">
    <property type="entry name" value="THO COMPLEX SUBUNIT 3"/>
    <property type="match status" value="1"/>
</dbReference>
<dbReference type="Pfam" id="PF00400">
    <property type="entry name" value="WD40"/>
    <property type="match status" value="1"/>
</dbReference>
<keyword evidence="1 4" id="KW-0853">WD repeat</keyword>